<reference evidence="2" key="1">
    <citation type="submission" date="2015-02" db="EMBL/GenBank/DDBJ databases">
        <title>Genome sequencing for Strongylocentrotus purpuratus.</title>
        <authorList>
            <person name="Murali S."/>
            <person name="Liu Y."/>
            <person name="Vee V."/>
            <person name="English A."/>
            <person name="Wang M."/>
            <person name="Skinner E."/>
            <person name="Han Y."/>
            <person name="Muzny D.M."/>
            <person name="Worley K.C."/>
            <person name="Gibbs R.A."/>
        </authorList>
    </citation>
    <scope>NUCLEOTIDE SEQUENCE</scope>
</reference>
<organism evidence="1 2">
    <name type="scientific">Strongylocentrotus purpuratus</name>
    <name type="common">Purple sea urchin</name>
    <dbReference type="NCBI Taxonomy" id="7668"/>
    <lineage>
        <taxon>Eukaryota</taxon>
        <taxon>Metazoa</taxon>
        <taxon>Echinodermata</taxon>
        <taxon>Eleutherozoa</taxon>
        <taxon>Echinozoa</taxon>
        <taxon>Echinoidea</taxon>
        <taxon>Euechinoidea</taxon>
        <taxon>Echinacea</taxon>
        <taxon>Camarodonta</taxon>
        <taxon>Echinidea</taxon>
        <taxon>Strongylocentrotidae</taxon>
        <taxon>Strongylocentrotus</taxon>
    </lineage>
</organism>
<reference evidence="1" key="2">
    <citation type="submission" date="2021-01" db="UniProtKB">
        <authorList>
            <consortium name="EnsemblMetazoa"/>
        </authorList>
    </citation>
    <scope>IDENTIFICATION</scope>
</reference>
<dbReference type="Proteomes" id="UP000007110">
    <property type="component" value="Unassembled WGS sequence"/>
</dbReference>
<dbReference type="AlphaFoldDB" id="A0A7M7P0Z0"/>
<dbReference type="InParanoid" id="A0A7M7P0Z0"/>
<sequence>MIANDLGGVGSKGISDHPDVHEIDRKLSMYRDHDLEWSKCPSMTAEDVAHVVLRAATDVKPHFRYQPQEAVAALAERKYRDPTGDEFIDYSADRLRPFYGKAGDK</sequence>
<keyword evidence="2" id="KW-1185">Reference proteome</keyword>
<evidence type="ECO:0000313" key="2">
    <source>
        <dbReference type="Proteomes" id="UP000007110"/>
    </source>
</evidence>
<dbReference type="EnsemblMetazoa" id="XM_030986408">
    <property type="protein sequence ID" value="XP_030842268"/>
    <property type="gene ID" value="LOC115924302"/>
</dbReference>
<name>A0A7M7P0Z0_STRPU</name>
<proteinExistence type="predicted"/>
<dbReference type="GeneID" id="115924302"/>
<dbReference type="KEGG" id="spu:115924302"/>
<dbReference type="OrthoDB" id="294295at2759"/>
<dbReference type="RefSeq" id="XP_030842268.1">
    <property type="nucleotide sequence ID" value="XM_030986408.1"/>
</dbReference>
<accession>A0A7M7P0Z0</accession>
<evidence type="ECO:0000313" key="1">
    <source>
        <dbReference type="EnsemblMetazoa" id="XP_030842268"/>
    </source>
</evidence>
<protein>
    <submittedName>
        <fullName evidence="1">Uncharacterized protein</fullName>
    </submittedName>
</protein>